<dbReference type="Proteomes" id="UP000295304">
    <property type="component" value="Unassembled WGS sequence"/>
</dbReference>
<protein>
    <submittedName>
        <fullName evidence="7">TetR family transcriptional regulator</fullName>
    </submittedName>
</protein>
<accession>A0A4V2UNV6</accession>
<dbReference type="InterPro" id="IPR036271">
    <property type="entry name" value="Tet_transcr_reg_TetR-rel_C_sf"/>
</dbReference>
<evidence type="ECO:0000313" key="8">
    <source>
        <dbReference type="Proteomes" id="UP000295304"/>
    </source>
</evidence>
<feature type="region of interest" description="Disordered" evidence="5">
    <location>
        <begin position="181"/>
        <end position="203"/>
    </location>
</feature>
<evidence type="ECO:0000256" key="2">
    <source>
        <dbReference type="ARBA" id="ARBA00023125"/>
    </source>
</evidence>
<proteinExistence type="predicted"/>
<name>A0A4V2UNV6_9PROT</name>
<dbReference type="PANTHER" id="PTHR47506:SF7">
    <property type="entry name" value="TRANSCRIPTIONAL REGULATORY PROTEIN"/>
    <property type="match status" value="1"/>
</dbReference>
<dbReference type="InterPro" id="IPR054156">
    <property type="entry name" value="YxaF_TetR_C"/>
</dbReference>
<dbReference type="Pfam" id="PF21993">
    <property type="entry name" value="TetR_C_13_2"/>
    <property type="match status" value="1"/>
</dbReference>
<evidence type="ECO:0000256" key="1">
    <source>
        <dbReference type="ARBA" id="ARBA00023015"/>
    </source>
</evidence>
<keyword evidence="8" id="KW-1185">Reference proteome</keyword>
<evidence type="ECO:0000256" key="3">
    <source>
        <dbReference type="ARBA" id="ARBA00023163"/>
    </source>
</evidence>
<keyword evidence="2 4" id="KW-0238">DNA-binding</keyword>
<dbReference type="SUPFAM" id="SSF46689">
    <property type="entry name" value="Homeodomain-like"/>
    <property type="match status" value="1"/>
</dbReference>
<evidence type="ECO:0000256" key="4">
    <source>
        <dbReference type="PROSITE-ProRule" id="PRU00335"/>
    </source>
</evidence>
<feature type="domain" description="HTH tetR-type" evidence="6">
    <location>
        <begin position="5"/>
        <end position="65"/>
    </location>
</feature>
<dbReference type="EMBL" id="SLZW01000003">
    <property type="protein sequence ID" value="TCS63571.1"/>
    <property type="molecule type" value="Genomic_DNA"/>
</dbReference>
<dbReference type="SUPFAM" id="SSF48498">
    <property type="entry name" value="Tetracyclin repressor-like, C-terminal domain"/>
    <property type="match status" value="1"/>
</dbReference>
<dbReference type="AlphaFoldDB" id="A0A4V2UNV6"/>
<dbReference type="Pfam" id="PF00440">
    <property type="entry name" value="TetR_N"/>
    <property type="match status" value="1"/>
</dbReference>
<keyword evidence="1" id="KW-0805">Transcription regulation</keyword>
<dbReference type="GO" id="GO:0003677">
    <property type="term" value="F:DNA binding"/>
    <property type="evidence" value="ECO:0007669"/>
    <property type="project" value="UniProtKB-UniRule"/>
</dbReference>
<dbReference type="InterPro" id="IPR001647">
    <property type="entry name" value="HTH_TetR"/>
</dbReference>
<dbReference type="RefSeq" id="WP_165886264.1">
    <property type="nucleotide sequence ID" value="NZ_CP119676.1"/>
</dbReference>
<feature type="DNA-binding region" description="H-T-H motif" evidence="4">
    <location>
        <begin position="28"/>
        <end position="47"/>
    </location>
</feature>
<reference evidence="7 8" key="1">
    <citation type="submission" date="2019-03" db="EMBL/GenBank/DDBJ databases">
        <title>Genomic Encyclopedia of Type Strains, Phase IV (KMG-IV): sequencing the most valuable type-strain genomes for metagenomic binning, comparative biology and taxonomic classification.</title>
        <authorList>
            <person name="Goeker M."/>
        </authorList>
    </citation>
    <scope>NUCLEOTIDE SEQUENCE [LARGE SCALE GENOMIC DNA]</scope>
    <source>
        <strain evidence="7 8">DSM 101688</strain>
    </source>
</reference>
<dbReference type="Gene3D" id="1.10.357.10">
    <property type="entry name" value="Tetracycline Repressor, domain 2"/>
    <property type="match status" value="1"/>
</dbReference>
<feature type="compositionally biased region" description="Basic and acidic residues" evidence="5">
    <location>
        <begin position="193"/>
        <end position="203"/>
    </location>
</feature>
<evidence type="ECO:0000259" key="6">
    <source>
        <dbReference type="PROSITE" id="PS50977"/>
    </source>
</evidence>
<gene>
    <name evidence="7" type="ORF">EDD55_103194</name>
</gene>
<comment type="caution">
    <text evidence="7">The sequence shown here is derived from an EMBL/GenBank/DDBJ whole genome shotgun (WGS) entry which is preliminary data.</text>
</comment>
<sequence length="203" mass="22650">MPIQKTDKEEVIAGALELFRRQGYQRTTMADISAACGLLRGSLYHYFPSKEDLAEEAMGHVDTLFKDTIFSIAEDETASPTARLARMGAATEAYFTARRGGCLIGNLALETLDTIPEFRPLIRRYFERWITAYAHIYAAGGMSPRAARAEGRKAVALIQGALMMSRVFEDTSALQDAMMKLSKHPPTPENEVEEARNRDLKQN</sequence>
<organism evidence="7 8">
    <name type="scientific">Varunaivibrio sulfuroxidans</name>
    <dbReference type="NCBI Taxonomy" id="1773489"/>
    <lineage>
        <taxon>Bacteria</taxon>
        <taxon>Pseudomonadati</taxon>
        <taxon>Pseudomonadota</taxon>
        <taxon>Alphaproteobacteria</taxon>
        <taxon>Rhodospirillales</taxon>
        <taxon>Magnetovibrionaceae</taxon>
        <taxon>Varunaivibrio</taxon>
    </lineage>
</organism>
<keyword evidence="3" id="KW-0804">Transcription</keyword>
<dbReference type="PRINTS" id="PR00455">
    <property type="entry name" value="HTHTETR"/>
</dbReference>
<dbReference type="PROSITE" id="PS50977">
    <property type="entry name" value="HTH_TETR_2"/>
    <property type="match status" value="1"/>
</dbReference>
<evidence type="ECO:0000256" key="5">
    <source>
        <dbReference type="SAM" id="MobiDB-lite"/>
    </source>
</evidence>
<evidence type="ECO:0000313" key="7">
    <source>
        <dbReference type="EMBL" id="TCS63571.1"/>
    </source>
</evidence>
<dbReference type="InterPro" id="IPR009057">
    <property type="entry name" value="Homeodomain-like_sf"/>
</dbReference>
<dbReference type="PANTHER" id="PTHR47506">
    <property type="entry name" value="TRANSCRIPTIONAL REGULATORY PROTEIN"/>
    <property type="match status" value="1"/>
</dbReference>